<protein>
    <submittedName>
        <fullName evidence="2">Uncharacterized protein</fullName>
    </submittedName>
</protein>
<dbReference type="AlphaFoldDB" id="A0A1A9HVS9"/>
<dbReference type="PATRIC" id="fig|1806891.3.peg.626"/>
<keyword evidence="3" id="KW-1185">Reference proteome</keyword>
<organism evidence="2 3">
    <name type="scientific">Candidatus Chlamydia sanziniae</name>
    <dbReference type="NCBI Taxonomy" id="1806891"/>
    <lineage>
        <taxon>Bacteria</taxon>
        <taxon>Pseudomonadati</taxon>
        <taxon>Chlamydiota</taxon>
        <taxon>Chlamydiia</taxon>
        <taxon>Chlamydiales</taxon>
        <taxon>Chlamydiaceae</taxon>
        <taxon>Chlamydia/Chlamydophila group</taxon>
        <taxon>Chlamydia</taxon>
    </lineage>
</organism>
<name>A0A1A9HVS9_9CHLA</name>
<dbReference type="STRING" id="1806891.Cs308_0637"/>
<dbReference type="Proteomes" id="UP000078162">
    <property type="component" value="Chromosome"/>
</dbReference>
<accession>A0A1A9HVS9</accession>
<feature type="transmembrane region" description="Helical" evidence="1">
    <location>
        <begin position="6"/>
        <end position="26"/>
    </location>
</feature>
<evidence type="ECO:0000313" key="2">
    <source>
        <dbReference type="EMBL" id="ANH78807.1"/>
    </source>
</evidence>
<dbReference type="EMBL" id="CP014639">
    <property type="protein sequence ID" value="ANH78807.1"/>
    <property type="molecule type" value="Genomic_DNA"/>
</dbReference>
<gene>
    <name evidence="2" type="ORF">Cs308_0637</name>
</gene>
<keyword evidence="1" id="KW-0812">Transmembrane</keyword>
<keyword evidence="1" id="KW-1133">Transmembrane helix</keyword>
<dbReference type="KEGG" id="csaz:Cs308_0637"/>
<keyword evidence="1" id="KW-0472">Membrane</keyword>
<evidence type="ECO:0000313" key="3">
    <source>
        <dbReference type="Proteomes" id="UP000078162"/>
    </source>
</evidence>
<sequence>MVPEISFTLLPCYLCYLLKIVFAGWIRRLFPSLPVLALGVN</sequence>
<proteinExistence type="predicted"/>
<reference evidence="2 3" key="1">
    <citation type="submission" date="2016-03" db="EMBL/GenBank/DDBJ databases">
        <title>Culture-independent genomics supports pathogen discovery for uncultivable bacteria within the genus Chlamydia.</title>
        <authorList>
            <person name="Taylor-Brown A."/>
            <person name="Bachmann N.L."/>
            <person name="Borel N."/>
            <person name="Polkinghorne A."/>
        </authorList>
    </citation>
    <scope>NUCLEOTIDE SEQUENCE [LARGE SCALE GENOMIC DNA]</scope>
    <source>
        <strain evidence="2 3">2742-308</strain>
    </source>
</reference>
<evidence type="ECO:0000256" key="1">
    <source>
        <dbReference type="SAM" id="Phobius"/>
    </source>
</evidence>